<dbReference type="InterPro" id="IPR004626">
    <property type="entry name" value="RarD"/>
</dbReference>
<dbReference type="AlphaFoldDB" id="A0A3N9TC83"/>
<accession>A0A3N9TC83</accession>
<dbReference type="PANTHER" id="PTHR22911:SF137">
    <property type="entry name" value="SOLUTE CARRIER FAMILY 35 MEMBER G2-RELATED"/>
    <property type="match status" value="1"/>
</dbReference>
<feature type="transmembrane region" description="Helical" evidence="8">
    <location>
        <begin position="12"/>
        <end position="30"/>
    </location>
</feature>
<keyword evidence="4" id="KW-1003">Cell membrane</keyword>
<protein>
    <submittedName>
        <fullName evidence="10">EamA family transporter RarD</fullName>
    </submittedName>
</protein>
<comment type="similarity">
    <text evidence="2">Belongs to the EamA transporter family.</text>
</comment>
<dbReference type="GO" id="GO:0005886">
    <property type="term" value="C:plasma membrane"/>
    <property type="evidence" value="ECO:0007669"/>
    <property type="project" value="UniProtKB-SubCell"/>
</dbReference>
<dbReference type="SUPFAM" id="SSF103481">
    <property type="entry name" value="Multidrug resistance efflux transporter EmrE"/>
    <property type="match status" value="2"/>
</dbReference>
<comment type="subcellular location">
    <subcellularLocation>
        <location evidence="1">Cell membrane</location>
        <topology evidence="1">Multi-pass membrane protein</topology>
    </subcellularLocation>
</comment>
<evidence type="ECO:0000256" key="7">
    <source>
        <dbReference type="ARBA" id="ARBA00023136"/>
    </source>
</evidence>
<feature type="transmembrane region" description="Helical" evidence="8">
    <location>
        <begin position="213"/>
        <end position="235"/>
    </location>
</feature>
<reference evidence="10 11" key="1">
    <citation type="submission" date="2018-11" db="EMBL/GenBank/DDBJ databases">
        <title>Vibrio LJC006 sp. nov., isolated from seawater during the bloom of the enteromorpha.</title>
        <authorList>
            <person name="Liang J."/>
        </authorList>
    </citation>
    <scope>NUCLEOTIDE SEQUENCE [LARGE SCALE GENOMIC DNA]</scope>
    <source>
        <strain evidence="10 11">LJC006</strain>
    </source>
</reference>
<keyword evidence="11" id="KW-1185">Reference proteome</keyword>
<feature type="transmembrane region" description="Helical" evidence="8">
    <location>
        <begin position="182"/>
        <end position="201"/>
    </location>
</feature>
<evidence type="ECO:0000256" key="6">
    <source>
        <dbReference type="ARBA" id="ARBA00022989"/>
    </source>
</evidence>
<dbReference type="OrthoDB" id="369870at2"/>
<evidence type="ECO:0000259" key="9">
    <source>
        <dbReference type="Pfam" id="PF00892"/>
    </source>
</evidence>
<feature type="transmembrane region" description="Helical" evidence="8">
    <location>
        <begin position="107"/>
        <end position="124"/>
    </location>
</feature>
<evidence type="ECO:0000313" key="11">
    <source>
        <dbReference type="Proteomes" id="UP000281112"/>
    </source>
</evidence>
<gene>
    <name evidence="10" type="primary">rarD</name>
    <name evidence="10" type="ORF">EES38_18045</name>
</gene>
<evidence type="ECO:0000256" key="3">
    <source>
        <dbReference type="ARBA" id="ARBA00022448"/>
    </source>
</evidence>
<evidence type="ECO:0000256" key="8">
    <source>
        <dbReference type="SAM" id="Phobius"/>
    </source>
</evidence>
<feature type="transmembrane region" description="Helical" evidence="8">
    <location>
        <begin position="247"/>
        <end position="267"/>
    </location>
</feature>
<evidence type="ECO:0000313" key="10">
    <source>
        <dbReference type="EMBL" id="RQW61761.1"/>
    </source>
</evidence>
<organism evidence="10 11">
    <name type="scientific">Vibrio viridaestus</name>
    <dbReference type="NCBI Taxonomy" id="2487322"/>
    <lineage>
        <taxon>Bacteria</taxon>
        <taxon>Pseudomonadati</taxon>
        <taxon>Pseudomonadota</taxon>
        <taxon>Gammaproteobacteria</taxon>
        <taxon>Vibrionales</taxon>
        <taxon>Vibrionaceae</taxon>
        <taxon>Vibrio</taxon>
    </lineage>
</organism>
<sequence>MNQDEQLEARKGVIYAFSAYIMWGIAPIYFKQLTSVSPFEILANRVVWSFLLLALLLHFGHHWGAVRQMLRNKKTATMLLATSLLVGSNWLIFIWAVNENHMLDASLGYFINPIINVMLGLVFLQERLRKMQWVAVVLALIGVAVQLVAFGSIPLVAIALASTFGFYGLLRKKIAVDALTGLFIETLVLFPLASIYLLGFADSSTSHWLANTVWLDILLFSAGIITTVPLLCFAGAAKRLRLSTLGFFQYIGPSIMFILAVVVYGESFAMDKAVTFTFIWGALIVFSLDGLKHRRRKPTIHIEKE</sequence>
<dbReference type="Pfam" id="PF00892">
    <property type="entry name" value="EamA"/>
    <property type="match status" value="1"/>
</dbReference>
<dbReference type="NCBIfam" id="TIGR00688">
    <property type="entry name" value="rarD"/>
    <property type="match status" value="1"/>
</dbReference>
<evidence type="ECO:0000256" key="4">
    <source>
        <dbReference type="ARBA" id="ARBA00022475"/>
    </source>
</evidence>
<dbReference type="Proteomes" id="UP000281112">
    <property type="component" value="Unassembled WGS sequence"/>
</dbReference>
<name>A0A3N9TC83_9VIBR</name>
<proteinExistence type="inferred from homology"/>
<evidence type="ECO:0000256" key="1">
    <source>
        <dbReference type="ARBA" id="ARBA00004651"/>
    </source>
</evidence>
<dbReference type="InterPro" id="IPR037185">
    <property type="entry name" value="EmrE-like"/>
</dbReference>
<keyword evidence="3" id="KW-0813">Transport</keyword>
<keyword evidence="5 8" id="KW-0812">Transmembrane</keyword>
<keyword evidence="6 8" id="KW-1133">Transmembrane helix</keyword>
<comment type="caution">
    <text evidence="10">The sequence shown here is derived from an EMBL/GenBank/DDBJ whole genome shotgun (WGS) entry which is preliminary data.</text>
</comment>
<dbReference type="PANTHER" id="PTHR22911">
    <property type="entry name" value="ACYL-MALONYL CONDENSING ENZYME-RELATED"/>
    <property type="match status" value="1"/>
</dbReference>
<feature type="transmembrane region" description="Helical" evidence="8">
    <location>
        <begin position="76"/>
        <end position="95"/>
    </location>
</feature>
<dbReference type="InterPro" id="IPR000620">
    <property type="entry name" value="EamA_dom"/>
</dbReference>
<feature type="transmembrane region" description="Helical" evidence="8">
    <location>
        <begin position="153"/>
        <end position="170"/>
    </location>
</feature>
<feature type="transmembrane region" description="Helical" evidence="8">
    <location>
        <begin position="273"/>
        <end position="291"/>
    </location>
</feature>
<dbReference type="RefSeq" id="WP_124938610.1">
    <property type="nucleotide sequence ID" value="NZ_RJVQ01000010.1"/>
</dbReference>
<feature type="transmembrane region" description="Helical" evidence="8">
    <location>
        <begin position="42"/>
        <end position="64"/>
    </location>
</feature>
<evidence type="ECO:0000256" key="2">
    <source>
        <dbReference type="ARBA" id="ARBA00007362"/>
    </source>
</evidence>
<evidence type="ECO:0000256" key="5">
    <source>
        <dbReference type="ARBA" id="ARBA00022692"/>
    </source>
</evidence>
<dbReference type="EMBL" id="RJVQ01000010">
    <property type="protein sequence ID" value="RQW61761.1"/>
    <property type="molecule type" value="Genomic_DNA"/>
</dbReference>
<feature type="transmembrane region" description="Helical" evidence="8">
    <location>
        <begin position="131"/>
        <end position="147"/>
    </location>
</feature>
<feature type="domain" description="EamA" evidence="9">
    <location>
        <begin position="11"/>
        <end position="145"/>
    </location>
</feature>
<keyword evidence="7 8" id="KW-0472">Membrane</keyword>